<evidence type="ECO:0000313" key="3">
    <source>
        <dbReference type="Proteomes" id="UP000826271"/>
    </source>
</evidence>
<dbReference type="EMBL" id="WHWC01000015">
    <property type="protein sequence ID" value="KAG8369242.1"/>
    <property type="molecule type" value="Genomic_DNA"/>
</dbReference>
<dbReference type="InterPro" id="IPR014718">
    <property type="entry name" value="GH-type_carb-bd"/>
</dbReference>
<name>A0AAV6WNV2_9LAMI</name>
<feature type="region of interest" description="Disordered" evidence="1">
    <location>
        <begin position="1"/>
        <end position="20"/>
    </location>
</feature>
<evidence type="ECO:0000256" key="1">
    <source>
        <dbReference type="SAM" id="MobiDB-lite"/>
    </source>
</evidence>
<reference evidence="2" key="1">
    <citation type="submission" date="2019-10" db="EMBL/GenBank/DDBJ databases">
        <authorList>
            <person name="Zhang R."/>
            <person name="Pan Y."/>
            <person name="Wang J."/>
            <person name="Ma R."/>
            <person name="Yu S."/>
        </authorList>
    </citation>
    <scope>NUCLEOTIDE SEQUENCE</scope>
    <source>
        <strain evidence="2">LA-IB0</strain>
        <tissue evidence="2">Leaf</tissue>
    </source>
</reference>
<proteinExistence type="predicted"/>
<dbReference type="GO" id="GO:0047938">
    <property type="term" value="F:glucose-6-phosphate 1-epimerase activity"/>
    <property type="evidence" value="ECO:0007669"/>
    <property type="project" value="TreeGrafter"/>
</dbReference>
<evidence type="ECO:0000313" key="2">
    <source>
        <dbReference type="EMBL" id="KAG8369242.1"/>
    </source>
</evidence>
<protein>
    <submittedName>
        <fullName evidence="2">Uncharacterized protein</fullName>
    </submittedName>
</protein>
<dbReference type="GO" id="GO:0030246">
    <property type="term" value="F:carbohydrate binding"/>
    <property type="evidence" value="ECO:0007669"/>
    <property type="project" value="InterPro"/>
</dbReference>
<gene>
    <name evidence="2" type="ORF">BUALT_Bualt15G0131200</name>
</gene>
<accession>A0AAV6WNV2</accession>
<comment type="caution">
    <text evidence="2">The sequence shown here is derived from an EMBL/GenBank/DDBJ whole genome shotgun (WGS) entry which is preliminary data.</text>
</comment>
<sequence length="467" mass="52885">MDRKGMSGTTKGTRVKKEEPTHLESRFRTLEVQSICMKLTNWTLHKERPILVGMKVAMVILYHYKWECFSTRPHEIVVAWVQEFYASCARKMNGLIEQGVYKVKIRIPTKNVAMQNNNKRDIALGAVASSSWRKIDVEYLESEFKVDGVSFSSISDSCVARLSLENGSSASLMLPSGLITSFKSRMWHGATMELLHTCVSAPEDGATAAVIQGGLSLALGCENDDGDSWSPNHWVLHKVNATPQESIQVELISRNVQGNVEVKHIITLGQDYLSSEIVVSNSSTTTSLHLRGSIISHLAVSTPDATYALGLERSQYFIRPPFVANFTIIPPDFYKRTDQEPGKFWAFNKLFSKWDVKNRNDDDFVELKEELEGEEEEDNYKHLTAKLSRIYNDAPRNLTIMDRGRRNSVRVRRNGFNEVYMLSPGSEHEWYDKYSYICIGHAALLQPIILNAQSQWRGALQLLNPNS</sequence>
<dbReference type="AlphaFoldDB" id="A0AAV6WNV2"/>
<dbReference type="PANTHER" id="PTHR11122:SF15">
    <property type="entry name" value="PROTEIN NDH-DEPENDENT CYCLIC ELECTRON FLOW 5"/>
    <property type="match status" value="1"/>
</dbReference>
<dbReference type="Gene3D" id="2.70.98.10">
    <property type="match status" value="1"/>
</dbReference>
<dbReference type="SUPFAM" id="SSF74650">
    <property type="entry name" value="Galactose mutarotase-like"/>
    <property type="match status" value="1"/>
</dbReference>
<dbReference type="InterPro" id="IPR011013">
    <property type="entry name" value="Gal_mutarotase_sf_dom"/>
</dbReference>
<dbReference type="Proteomes" id="UP000826271">
    <property type="component" value="Unassembled WGS sequence"/>
</dbReference>
<organism evidence="2 3">
    <name type="scientific">Buddleja alternifolia</name>
    <dbReference type="NCBI Taxonomy" id="168488"/>
    <lineage>
        <taxon>Eukaryota</taxon>
        <taxon>Viridiplantae</taxon>
        <taxon>Streptophyta</taxon>
        <taxon>Embryophyta</taxon>
        <taxon>Tracheophyta</taxon>
        <taxon>Spermatophyta</taxon>
        <taxon>Magnoliopsida</taxon>
        <taxon>eudicotyledons</taxon>
        <taxon>Gunneridae</taxon>
        <taxon>Pentapetalae</taxon>
        <taxon>asterids</taxon>
        <taxon>lamiids</taxon>
        <taxon>Lamiales</taxon>
        <taxon>Scrophulariaceae</taxon>
        <taxon>Buddlejeae</taxon>
        <taxon>Buddleja</taxon>
    </lineage>
</organism>
<keyword evidence="3" id="KW-1185">Reference proteome</keyword>
<dbReference type="GO" id="GO:0005737">
    <property type="term" value="C:cytoplasm"/>
    <property type="evidence" value="ECO:0007669"/>
    <property type="project" value="TreeGrafter"/>
</dbReference>
<dbReference type="PANTHER" id="PTHR11122">
    <property type="entry name" value="APOSPORY-ASSOCIATED PROTEIN C-RELATED"/>
    <property type="match status" value="1"/>
</dbReference>
<dbReference type="GO" id="GO:0005975">
    <property type="term" value="P:carbohydrate metabolic process"/>
    <property type="evidence" value="ECO:0007669"/>
    <property type="project" value="InterPro"/>
</dbReference>